<name>A0A0G4NTL9_PENC3</name>
<keyword evidence="3" id="KW-0274">FAD</keyword>
<dbReference type="PANTHER" id="PTHR42973">
    <property type="entry name" value="BINDING OXIDOREDUCTASE, PUTATIVE (AFU_ORTHOLOGUE AFUA_1G17690)-RELATED"/>
    <property type="match status" value="1"/>
</dbReference>
<dbReference type="Pfam" id="PF01565">
    <property type="entry name" value="FAD_binding_4"/>
    <property type="match status" value="1"/>
</dbReference>
<feature type="domain" description="FAD-binding PCMH-type" evidence="6">
    <location>
        <begin position="61"/>
        <end position="236"/>
    </location>
</feature>
<keyword evidence="5" id="KW-0732">Signal</keyword>
<keyword evidence="8" id="KW-1185">Reference proteome</keyword>
<dbReference type="GO" id="GO:0071949">
    <property type="term" value="F:FAD binding"/>
    <property type="evidence" value="ECO:0007669"/>
    <property type="project" value="InterPro"/>
</dbReference>
<dbReference type="SUPFAM" id="SSF56176">
    <property type="entry name" value="FAD-binding/transporter-associated domain-like"/>
    <property type="match status" value="1"/>
</dbReference>
<dbReference type="Gene3D" id="3.30.465.10">
    <property type="match status" value="1"/>
</dbReference>
<dbReference type="STRING" id="1429867.A0A0G4NTL9"/>
<feature type="chain" id="PRO_5005194976" evidence="5">
    <location>
        <begin position="19"/>
        <end position="492"/>
    </location>
</feature>
<evidence type="ECO:0000256" key="2">
    <source>
        <dbReference type="ARBA" id="ARBA00022630"/>
    </source>
</evidence>
<dbReference type="InterPro" id="IPR016169">
    <property type="entry name" value="FAD-bd_PCMH_sub2"/>
</dbReference>
<keyword evidence="2" id="KW-0285">Flavoprotein</keyword>
<dbReference type="InterPro" id="IPR050416">
    <property type="entry name" value="FAD-linked_Oxidoreductase"/>
</dbReference>
<proteinExistence type="inferred from homology"/>
<evidence type="ECO:0000259" key="6">
    <source>
        <dbReference type="PROSITE" id="PS51387"/>
    </source>
</evidence>
<evidence type="ECO:0000313" key="7">
    <source>
        <dbReference type="EMBL" id="CRL17421.1"/>
    </source>
</evidence>
<dbReference type="InterPro" id="IPR016166">
    <property type="entry name" value="FAD-bd_PCMH"/>
</dbReference>
<reference evidence="7 8" key="1">
    <citation type="journal article" date="2014" name="Nat. Commun.">
        <title>Multiple recent horizontal transfers of a large genomic region in cheese making fungi.</title>
        <authorList>
            <person name="Cheeseman K."/>
            <person name="Ropars J."/>
            <person name="Renault P."/>
            <person name="Dupont J."/>
            <person name="Gouzy J."/>
            <person name="Branca A."/>
            <person name="Abraham A.L."/>
            <person name="Ceppi M."/>
            <person name="Conseiller E."/>
            <person name="Debuchy R."/>
            <person name="Malagnac F."/>
            <person name="Goarin A."/>
            <person name="Silar P."/>
            <person name="Lacoste S."/>
            <person name="Sallet E."/>
            <person name="Bensimon A."/>
            <person name="Giraud T."/>
            <person name="Brygoo Y."/>
        </authorList>
    </citation>
    <scope>NUCLEOTIDE SEQUENCE [LARGE SCALE GENOMIC DNA]</scope>
    <source>
        <strain evidence="8">FM 013</strain>
    </source>
</reference>
<feature type="signal peptide" evidence="5">
    <location>
        <begin position="1"/>
        <end position="18"/>
    </location>
</feature>
<keyword evidence="4" id="KW-0560">Oxidoreductase</keyword>
<evidence type="ECO:0000256" key="3">
    <source>
        <dbReference type="ARBA" id="ARBA00022827"/>
    </source>
</evidence>
<dbReference type="GO" id="GO:0016491">
    <property type="term" value="F:oxidoreductase activity"/>
    <property type="evidence" value="ECO:0007669"/>
    <property type="project" value="UniProtKB-KW"/>
</dbReference>
<dbReference type="EMBL" id="HG793134">
    <property type="protein sequence ID" value="CRL17421.1"/>
    <property type="molecule type" value="Genomic_DNA"/>
</dbReference>
<dbReference type="InterPro" id="IPR006094">
    <property type="entry name" value="Oxid_FAD_bind_N"/>
</dbReference>
<protein>
    <submittedName>
        <fullName evidence="7">FAD-binding, type 2</fullName>
    </submittedName>
</protein>
<dbReference type="InterPro" id="IPR036318">
    <property type="entry name" value="FAD-bd_PCMH-like_sf"/>
</dbReference>
<dbReference type="PROSITE" id="PS51387">
    <property type="entry name" value="FAD_PCMH"/>
    <property type="match status" value="1"/>
</dbReference>
<evidence type="ECO:0000313" key="8">
    <source>
        <dbReference type="Proteomes" id="UP000053732"/>
    </source>
</evidence>
<sequence>MVRSSLQVIACLLTLAIAIRLPSNQSSLCHQADSSFPGQVSYAGSSAYTSSQLDYYTGEERELNPGCIFTPTNTADVSAFVKLVASGDISTPKFAFRCGGHSFFAGAANIDKGVTVDLRSLNSFELSADQKTASVGGGSIWSNTVYTSLEEHNLTVAGGRIPGVGVGGFVTGGGLNYLGRRDGFSCDNIYGYEVVLASGKVVYASATSNRDLWLALKGGSNNFGIVTRFDLATHPQGLLLGGALVFNVTQKVLEDHATAFSNYMDLQNFDPLAEMEFNLVYQAGSWVLSDALYYLNPEPTPTVYKEFFDIPGQVANTLIVANMTTIVTNSGVLVPSTVSRATQMNYSFKNANPAVYSQLFTTFQRAADTLSKVEGLVFDFLMQPIPVTNGTNSLGLEPNVKDLVLVDIGTAYNNAADDAVVQAAVQKIFDQHVEILKKEGIFLDWTYLNYAGSNQDPIGTYGDLATLRRVSKKYDPKGLFQTAVPGAFKLFK</sequence>
<dbReference type="PANTHER" id="PTHR42973:SF22">
    <property type="entry name" value="FAD-BINDING PCMH-TYPE DOMAIN-CONTAINING PROTEIN-RELATED"/>
    <property type="match status" value="1"/>
</dbReference>
<dbReference type="AlphaFoldDB" id="A0A0G4NTL9"/>
<dbReference type="Proteomes" id="UP000053732">
    <property type="component" value="Unassembled WGS sequence"/>
</dbReference>
<organism evidence="7 8">
    <name type="scientific">Penicillium camemberti (strain FM 013)</name>
    <dbReference type="NCBI Taxonomy" id="1429867"/>
    <lineage>
        <taxon>Eukaryota</taxon>
        <taxon>Fungi</taxon>
        <taxon>Dikarya</taxon>
        <taxon>Ascomycota</taxon>
        <taxon>Pezizomycotina</taxon>
        <taxon>Eurotiomycetes</taxon>
        <taxon>Eurotiomycetidae</taxon>
        <taxon>Eurotiales</taxon>
        <taxon>Aspergillaceae</taxon>
        <taxon>Penicillium</taxon>
    </lineage>
</organism>
<evidence type="ECO:0000256" key="4">
    <source>
        <dbReference type="ARBA" id="ARBA00023002"/>
    </source>
</evidence>
<evidence type="ECO:0000256" key="1">
    <source>
        <dbReference type="ARBA" id="ARBA00005466"/>
    </source>
</evidence>
<gene>
    <name evidence="7" type="ORF">PCAMFM013_S001g000381</name>
</gene>
<evidence type="ECO:0000256" key="5">
    <source>
        <dbReference type="SAM" id="SignalP"/>
    </source>
</evidence>
<comment type="similarity">
    <text evidence="1">Belongs to the oxygen-dependent FAD-linked oxidoreductase family.</text>
</comment>
<accession>A0A0G4NTL9</accession>